<dbReference type="EC" id="4.2.1.126" evidence="3"/>
<proteinExistence type="inferred from homology"/>
<dbReference type="PROSITE" id="PS01272">
    <property type="entry name" value="GCKR"/>
    <property type="match status" value="1"/>
</dbReference>
<keyword evidence="2 3" id="KW-0119">Carbohydrate metabolism</keyword>
<dbReference type="PANTHER" id="PTHR10088:SF4">
    <property type="entry name" value="GLUCOKINASE REGULATORY PROTEIN"/>
    <property type="match status" value="1"/>
</dbReference>
<accession>A0A285HS40</accession>
<dbReference type="PANTHER" id="PTHR10088">
    <property type="entry name" value="GLUCOKINASE REGULATORY PROTEIN"/>
    <property type="match status" value="1"/>
</dbReference>
<dbReference type="GO" id="GO:0097173">
    <property type="term" value="P:N-acetylmuramic acid catabolic process"/>
    <property type="evidence" value="ECO:0007669"/>
    <property type="project" value="UniProtKB-UniPathway"/>
</dbReference>
<dbReference type="UniPathway" id="UPA00342"/>
<keyword evidence="6" id="KW-1185">Reference proteome</keyword>
<comment type="function">
    <text evidence="3">Specifically catalyzes the cleavage of the D-lactyl ether substituent of MurNAc 6-phosphate, producing GlcNAc 6-phosphate and D-lactate.</text>
</comment>
<feature type="active site" evidence="3">
    <location>
        <position position="118"/>
    </location>
</feature>
<dbReference type="Pfam" id="PF22645">
    <property type="entry name" value="GKRP_SIS_N"/>
    <property type="match status" value="1"/>
</dbReference>
<evidence type="ECO:0000259" key="4">
    <source>
        <dbReference type="PROSITE" id="PS51464"/>
    </source>
</evidence>
<dbReference type="Gene3D" id="3.40.50.10490">
    <property type="entry name" value="Glucose-6-phosphate isomerase like protein, domain 1"/>
    <property type="match status" value="1"/>
</dbReference>
<comment type="similarity">
    <text evidence="3">Belongs to the GCKR-like family. MurNAc-6-P etherase subfamily.</text>
</comment>
<dbReference type="InterPro" id="IPR005486">
    <property type="entry name" value="Glucokinase_regulatory_CS"/>
</dbReference>
<dbReference type="NCBIfam" id="TIGR00274">
    <property type="entry name" value="N-acetylmuramic acid 6-phosphate etherase"/>
    <property type="match status" value="1"/>
</dbReference>
<evidence type="ECO:0000256" key="3">
    <source>
        <dbReference type="HAMAP-Rule" id="MF_00068"/>
    </source>
</evidence>
<dbReference type="GO" id="GO:0097367">
    <property type="term" value="F:carbohydrate derivative binding"/>
    <property type="evidence" value="ECO:0007669"/>
    <property type="project" value="InterPro"/>
</dbReference>
<dbReference type="GO" id="GO:0016803">
    <property type="term" value="F:ether hydrolase activity"/>
    <property type="evidence" value="ECO:0007669"/>
    <property type="project" value="TreeGrafter"/>
</dbReference>
<evidence type="ECO:0000256" key="1">
    <source>
        <dbReference type="ARBA" id="ARBA00023239"/>
    </source>
</evidence>
<evidence type="ECO:0000256" key="2">
    <source>
        <dbReference type="ARBA" id="ARBA00023277"/>
    </source>
</evidence>
<dbReference type="Gene3D" id="1.10.8.1080">
    <property type="match status" value="1"/>
</dbReference>
<dbReference type="NCBIfam" id="NF003915">
    <property type="entry name" value="PRK05441.1"/>
    <property type="match status" value="1"/>
</dbReference>
<feature type="domain" description="SIS" evidence="4">
    <location>
        <begin position="59"/>
        <end position="220"/>
    </location>
</feature>
<protein>
    <recommendedName>
        <fullName evidence="3">N-acetylmuramic acid 6-phosphate etherase</fullName>
        <shortName evidence="3">MurNAc-6-P etherase</shortName>
        <ecNumber evidence="3">4.2.1.126</ecNumber>
    </recommendedName>
    <alternativeName>
        <fullName evidence="3">N-acetylmuramic acid 6-phosphate hydrolase</fullName>
    </alternativeName>
    <alternativeName>
        <fullName evidence="3">N-acetylmuramic acid 6-phosphate lyase</fullName>
    </alternativeName>
</protein>
<comment type="pathway">
    <text evidence="3">Amino-sugar metabolism; N-acetylmuramate degradation.</text>
</comment>
<comment type="miscellaneous">
    <text evidence="3">A lyase-type mechanism (elimination/hydration) is suggested for the cleavage of the lactyl ether bond of MurNAc 6-phosphate, with the formation of an alpha,beta-unsaturated aldehyde intermediate with (E)-stereochemistry, followed by the syn addition of water to give product.</text>
</comment>
<keyword evidence="1 3" id="KW-0456">Lyase</keyword>
<feature type="active site" description="Proton donor" evidence="3">
    <location>
        <position position="87"/>
    </location>
</feature>
<dbReference type="AlphaFoldDB" id="A0A285HS40"/>
<dbReference type="InterPro" id="IPR040190">
    <property type="entry name" value="MURQ/GCKR"/>
</dbReference>
<dbReference type="SUPFAM" id="SSF53697">
    <property type="entry name" value="SIS domain"/>
    <property type="match status" value="1"/>
</dbReference>
<comment type="subunit">
    <text evidence="3">Homodimer.</text>
</comment>
<name>A0A285HS40_9ACTN</name>
<dbReference type="CDD" id="cd05007">
    <property type="entry name" value="SIS_Etherase"/>
    <property type="match status" value="1"/>
</dbReference>
<dbReference type="EMBL" id="OBDY01000005">
    <property type="protein sequence ID" value="SNY38530.1"/>
    <property type="molecule type" value="Genomic_DNA"/>
</dbReference>
<dbReference type="Proteomes" id="UP000219612">
    <property type="component" value="Unassembled WGS sequence"/>
</dbReference>
<dbReference type="PROSITE" id="PS51464">
    <property type="entry name" value="SIS"/>
    <property type="match status" value="1"/>
</dbReference>
<dbReference type="InterPro" id="IPR046348">
    <property type="entry name" value="SIS_dom_sf"/>
</dbReference>
<dbReference type="NCBIfam" id="NF009222">
    <property type="entry name" value="PRK12570.1"/>
    <property type="match status" value="1"/>
</dbReference>
<gene>
    <name evidence="3" type="primary">murQ</name>
    <name evidence="5" type="ORF">SAMN05421748_105234</name>
</gene>
<sequence length="301" mass="30976">MRPVDEVPLSRTEQRNPHSAAIDRMTTLDLLALINDEDQRVPAAVAEVLPELAAAVELAVTALAAGHRVHYVGAGTSGRMAVLDAAELIPTFGLEPGRVVAHIAGGVHALTRPAEDAEDDEIAGAAVAGEIVQGDLVVGVTASGRTPYVRAALAAARACGARTVLVSANPASPIATGVDVHVAPDTGPEVLTGSTRMKAGTAQKLVLNAFSTATMVRLGRTYSNLMTDMLASNAKLRDRQLRILAEATGADVEACRQALRDAGGDAKVAVVTLIAGATADAATRALAETGGHIHLALRRLH</sequence>
<dbReference type="OrthoDB" id="9813395at2"/>
<dbReference type="InterPro" id="IPR001347">
    <property type="entry name" value="SIS_dom"/>
</dbReference>
<dbReference type="InterPro" id="IPR005488">
    <property type="entry name" value="Etherase_MurQ"/>
</dbReference>
<dbReference type="GO" id="GO:0016835">
    <property type="term" value="F:carbon-oxygen lyase activity"/>
    <property type="evidence" value="ECO:0007669"/>
    <property type="project" value="UniProtKB-UniRule"/>
</dbReference>
<dbReference type="GO" id="GO:0009254">
    <property type="term" value="P:peptidoglycan turnover"/>
    <property type="evidence" value="ECO:0007669"/>
    <property type="project" value="TreeGrafter"/>
</dbReference>
<evidence type="ECO:0000313" key="6">
    <source>
        <dbReference type="Proteomes" id="UP000219612"/>
    </source>
</evidence>
<comment type="catalytic activity">
    <reaction evidence="3">
        <text>N-acetyl-D-muramate 6-phosphate + H2O = N-acetyl-D-glucosamine 6-phosphate + (R)-lactate</text>
        <dbReference type="Rhea" id="RHEA:26410"/>
        <dbReference type="ChEBI" id="CHEBI:15377"/>
        <dbReference type="ChEBI" id="CHEBI:16004"/>
        <dbReference type="ChEBI" id="CHEBI:57513"/>
        <dbReference type="ChEBI" id="CHEBI:58722"/>
        <dbReference type="EC" id="4.2.1.126"/>
    </reaction>
</comment>
<reference evidence="5 6" key="1">
    <citation type="submission" date="2017-09" db="EMBL/GenBank/DDBJ databases">
        <authorList>
            <person name="Ehlers B."/>
            <person name="Leendertz F.H."/>
        </authorList>
    </citation>
    <scope>NUCLEOTIDE SEQUENCE [LARGE SCALE GENOMIC DNA]</scope>
    <source>
        <strain evidence="5 6">CGMCC 4.6857</strain>
    </source>
</reference>
<organism evidence="5 6">
    <name type="scientific">Paractinoplanes atraurantiacus</name>
    <dbReference type="NCBI Taxonomy" id="1036182"/>
    <lineage>
        <taxon>Bacteria</taxon>
        <taxon>Bacillati</taxon>
        <taxon>Actinomycetota</taxon>
        <taxon>Actinomycetes</taxon>
        <taxon>Micromonosporales</taxon>
        <taxon>Micromonosporaceae</taxon>
        <taxon>Paractinoplanes</taxon>
    </lineage>
</organism>
<dbReference type="RefSeq" id="WP_097320571.1">
    <property type="nucleotide sequence ID" value="NZ_OBDY01000005.1"/>
</dbReference>
<dbReference type="GO" id="GO:0046348">
    <property type="term" value="P:amino sugar catabolic process"/>
    <property type="evidence" value="ECO:0007669"/>
    <property type="project" value="InterPro"/>
</dbReference>
<dbReference type="HAMAP" id="MF_00068">
    <property type="entry name" value="MurQ"/>
    <property type="match status" value="1"/>
</dbReference>
<evidence type="ECO:0000313" key="5">
    <source>
        <dbReference type="EMBL" id="SNY38530.1"/>
    </source>
</evidence>